<name>A0A0N5C617_STREA</name>
<evidence type="ECO:0000313" key="3">
    <source>
        <dbReference type="Proteomes" id="UP000046392"/>
    </source>
</evidence>
<dbReference type="GO" id="GO:0016020">
    <property type="term" value="C:membrane"/>
    <property type="evidence" value="ECO:0007669"/>
    <property type="project" value="InterPro"/>
</dbReference>
<dbReference type="STRING" id="174720.A0A0N5C617"/>
<dbReference type="GO" id="GO:0005525">
    <property type="term" value="F:GTP binding"/>
    <property type="evidence" value="ECO:0007669"/>
    <property type="project" value="UniProtKB-KW"/>
</dbReference>
<dbReference type="SUPFAM" id="SSF52540">
    <property type="entry name" value="P-loop containing nucleoside triphosphate hydrolases"/>
    <property type="match status" value="1"/>
</dbReference>
<evidence type="ECO:0000256" key="1">
    <source>
        <dbReference type="ARBA" id="ARBA00022741"/>
    </source>
</evidence>
<dbReference type="InterPro" id="IPR027417">
    <property type="entry name" value="P-loop_NTPase"/>
</dbReference>
<dbReference type="Gene3D" id="3.40.50.300">
    <property type="entry name" value="P-loop containing nucleotide triphosphate hydrolases"/>
    <property type="match status" value="1"/>
</dbReference>
<protein>
    <submittedName>
        <fullName evidence="4">GTP-binding protein Rheb (Trinotate prediction)</fullName>
    </submittedName>
</protein>
<dbReference type="SMART" id="SM00175">
    <property type="entry name" value="RAB"/>
    <property type="match status" value="1"/>
</dbReference>
<organism evidence="3 4">
    <name type="scientific">Strongyloides papillosus</name>
    <name type="common">Intestinal threadworm</name>
    <dbReference type="NCBI Taxonomy" id="174720"/>
    <lineage>
        <taxon>Eukaryota</taxon>
        <taxon>Metazoa</taxon>
        <taxon>Ecdysozoa</taxon>
        <taxon>Nematoda</taxon>
        <taxon>Chromadorea</taxon>
        <taxon>Rhabditida</taxon>
        <taxon>Tylenchina</taxon>
        <taxon>Panagrolaimomorpha</taxon>
        <taxon>Strongyloidoidea</taxon>
        <taxon>Strongyloididae</taxon>
        <taxon>Strongyloides</taxon>
    </lineage>
</organism>
<dbReference type="WBParaSite" id="SPAL_0001339200.1">
    <property type="protein sequence ID" value="SPAL_0001339200.1"/>
    <property type="gene ID" value="SPAL_0001339200"/>
</dbReference>
<proteinExistence type="predicted"/>
<dbReference type="AlphaFoldDB" id="A0A0N5C617"/>
<dbReference type="InterPro" id="IPR001806">
    <property type="entry name" value="Small_GTPase"/>
</dbReference>
<dbReference type="GO" id="GO:0007165">
    <property type="term" value="P:signal transduction"/>
    <property type="evidence" value="ECO:0007669"/>
    <property type="project" value="InterPro"/>
</dbReference>
<dbReference type="GO" id="GO:0003924">
    <property type="term" value="F:GTPase activity"/>
    <property type="evidence" value="ECO:0007669"/>
    <property type="project" value="InterPro"/>
</dbReference>
<dbReference type="Proteomes" id="UP000046392">
    <property type="component" value="Unplaced"/>
</dbReference>
<accession>A0A0N5C617</accession>
<reference evidence="4" key="1">
    <citation type="submission" date="2017-02" db="UniProtKB">
        <authorList>
            <consortium name="WormBaseParasite"/>
        </authorList>
    </citation>
    <scope>IDENTIFICATION</scope>
</reference>
<keyword evidence="2" id="KW-0342">GTP-binding</keyword>
<dbReference type="PROSITE" id="PS51419">
    <property type="entry name" value="RAB"/>
    <property type="match status" value="1"/>
</dbReference>
<dbReference type="PROSITE" id="PS51421">
    <property type="entry name" value="RAS"/>
    <property type="match status" value="1"/>
</dbReference>
<evidence type="ECO:0000313" key="4">
    <source>
        <dbReference type="WBParaSite" id="SPAL_0001339200.1"/>
    </source>
</evidence>
<dbReference type="PANTHER" id="PTHR24070">
    <property type="entry name" value="RAS, DI-RAS, AND RHEB FAMILY MEMBERS OF SMALL GTPASE SUPERFAMILY"/>
    <property type="match status" value="1"/>
</dbReference>
<evidence type="ECO:0000256" key="2">
    <source>
        <dbReference type="ARBA" id="ARBA00023134"/>
    </source>
</evidence>
<dbReference type="Pfam" id="PF00071">
    <property type="entry name" value="Ras"/>
    <property type="match status" value="1"/>
</dbReference>
<dbReference type="InterPro" id="IPR020849">
    <property type="entry name" value="Small_GTPase_Ras-type"/>
</dbReference>
<keyword evidence="1" id="KW-0547">Nucleotide-binding</keyword>
<dbReference type="SMART" id="SM00173">
    <property type="entry name" value="RAS"/>
    <property type="match status" value="1"/>
</dbReference>
<sequence>IIFFSGKTSIVQRFVYKKPLDNNNSLIDEVHFKSLTYDNQIYDCKFADTRGYKPNTVLSYNYPYRCDGFFLEYSIGNRESFELIPELYKKILIKFTDKNLPVIVVGNKNDLSNTSRVVARDEGALMAKKFNDAPFLEYSSLNDVSVTTIFEVMIFYDNTIRKFYSMRVKKNDWCKIFNFTDIIIFDVFTFLIEKNGFDLFSQIYAIL</sequence>
<keyword evidence="3" id="KW-1185">Reference proteome</keyword>